<dbReference type="Proteomes" id="UP000471648">
    <property type="component" value="Unassembled WGS sequence"/>
</dbReference>
<evidence type="ECO:0000313" key="4">
    <source>
        <dbReference type="Proteomes" id="UP000471648"/>
    </source>
</evidence>
<dbReference type="PANTHER" id="PTHR45527">
    <property type="entry name" value="NONRIBOSOMAL PEPTIDE SYNTHETASE"/>
    <property type="match status" value="1"/>
</dbReference>
<sequence length="125" mass="13027">QVKIRGFRVETGEVESALRAHPDVGEVTVVAATDPVTGHKRLAAYATPSGAPGSERPVPTALRTFLSTVLPSHMVPTAYAVLDELPLSPNGKVDRRALPDPAPVAGPGSGHVEPETPLQRLLAGI</sequence>
<evidence type="ECO:0000259" key="2">
    <source>
        <dbReference type="Pfam" id="PF13193"/>
    </source>
</evidence>
<dbReference type="GO" id="GO:0043041">
    <property type="term" value="P:amino acid activation for nonribosomal peptide biosynthetic process"/>
    <property type="evidence" value="ECO:0007669"/>
    <property type="project" value="TreeGrafter"/>
</dbReference>
<proteinExistence type="predicted"/>
<evidence type="ECO:0000256" key="1">
    <source>
        <dbReference type="SAM" id="MobiDB-lite"/>
    </source>
</evidence>
<feature type="region of interest" description="Disordered" evidence="1">
    <location>
        <begin position="90"/>
        <end position="125"/>
    </location>
</feature>
<comment type="caution">
    <text evidence="3">The sequence shown here is derived from an EMBL/GenBank/DDBJ whole genome shotgun (WGS) entry which is preliminary data.</text>
</comment>
<dbReference type="Gene3D" id="3.30.300.30">
    <property type="match status" value="1"/>
</dbReference>
<organism evidence="3 4">
    <name type="scientific">Streptomyces microflavus</name>
    <name type="common">Streptomyces lipmanii</name>
    <dbReference type="NCBI Taxonomy" id="1919"/>
    <lineage>
        <taxon>Bacteria</taxon>
        <taxon>Bacillati</taxon>
        <taxon>Actinomycetota</taxon>
        <taxon>Actinomycetes</taxon>
        <taxon>Kitasatosporales</taxon>
        <taxon>Streptomycetaceae</taxon>
        <taxon>Streptomyces</taxon>
    </lineage>
</organism>
<feature type="non-terminal residue" evidence="3">
    <location>
        <position position="1"/>
    </location>
</feature>
<feature type="domain" description="AMP-binding enzyme C-terminal" evidence="2">
    <location>
        <begin position="13"/>
        <end position="92"/>
    </location>
</feature>
<dbReference type="GO" id="GO:0005737">
    <property type="term" value="C:cytoplasm"/>
    <property type="evidence" value="ECO:0007669"/>
    <property type="project" value="TreeGrafter"/>
</dbReference>
<dbReference type="GO" id="GO:0044550">
    <property type="term" value="P:secondary metabolite biosynthetic process"/>
    <property type="evidence" value="ECO:0007669"/>
    <property type="project" value="TreeGrafter"/>
</dbReference>
<dbReference type="InterPro" id="IPR045851">
    <property type="entry name" value="AMP-bd_C_sf"/>
</dbReference>
<dbReference type="SUPFAM" id="SSF56801">
    <property type="entry name" value="Acetyl-CoA synthetase-like"/>
    <property type="match status" value="1"/>
</dbReference>
<dbReference type="PANTHER" id="PTHR45527:SF1">
    <property type="entry name" value="FATTY ACID SYNTHASE"/>
    <property type="match status" value="1"/>
</dbReference>
<name>A0A6N9VGS0_STRMI</name>
<feature type="non-terminal residue" evidence="3">
    <location>
        <position position="125"/>
    </location>
</feature>
<evidence type="ECO:0000313" key="3">
    <source>
        <dbReference type="EMBL" id="NEB70795.1"/>
    </source>
</evidence>
<dbReference type="InterPro" id="IPR025110">
    <property type="entry name" value="AMP-bd_C"/>
</dbReference>
<accession>A0A6N9VGS0</accession>
<dbReference type="RefSeq" id="WP_164358417.1">
    <property type="nucleotide sequence ID" value="NZ_JAAGME010001142.1"/>
</dbReference>
<gene>
    <name evidence="3" type="ORF">G3I39_27610</name>
</gene>
<dbReference type="EMBL" id="JAAGME010001142">
    <property type="protein sequence ID" value="NEB70795.1"/>
    <property type="molecule type" value="Genomic_DNA"/>
</dbReference>
<protein>
    <submittedName>
        <fullName evidence="3">Amino acid adenylation domain-containing protein</fullName>
    </submittedName>
</protein>
<dbReference type="Pfam" id="PF13193">
    <property type="entry name" value="AMP-binding_C"/>
    <property type="match status" value="1"/>
</dbReference>
<dbReference type="AlphaFoldDB" id="A0A6N9VGS0"/>
<dbReference type="GO" id="GO:0031177">
    <property type="term" value="F:phosphopantetheine binding"/>
    <property type="evidence" value="ECO:0007669"/>
    <property type="project" value="TreeGrafter"/>
</dbReference>
<reference evidence="3 4" key="1">
    <citation type="submission" date="2020-01" db="EMBL/GenBank/DDBJ databases">
        <title>Insect and environment-associated Actinomycetes.</title>
        <authorList>
            <person name="Currrie C."/>
            <person name="Chevrette M."/>
            <person name="Carlson C."/>
            <person name="Stubbendieck R."/>
            <person name="Wendt-Pienkowski E."/>
        </authorList>
    </citation>
    <scope>NUCLEOTIDE SEQUENCE [LARGE SCALE GENOMIC DNA]</scope>
    <source>
        <strain evidence="3 4">SID14438</strain>
    </source>
</reference>